<evidence type="ECO:0000313" key="7">
    <source>
        <dbReference type="Proteomes" id="UP000502345"/>
    </source>
</evidence>
<dbReference type="AlphaFoldDB" id="A0A6G9D3I7"/>
<dbReference type="PANTHER" id="PTHR30055">
    <property type="entry name" value="HTH-TYPE TRANSCRIPTIONAL REGULATOR RUTR"/>
    <property type="match status" value="1"/>
</dbReference>
<reference evidence="6 7" key="1">
    <citation type="submission" date="2020-03" db="EMBL/GenBank/DDBJ databases">
        <title>Screen low temperature-resistant strains for efficient degradation of petroleum hydrocarbons under the low temperature.</title>
        <authorList>
            <person name="Wang Y."/>
            <person name="Chen J."/>
        </authorList>
    </citation>
    <scope>NUCLEOTIDE SEQUENCE [LARGE SCALE GENOMIC DNA]</scope>
    <source>
        <strain evidence="6 7">KB1</strain>
        <plasmid evidence="6 7">plas1</plasmid>
    </source>
</reference>
<name>A0A6G9D3I7_RHOER</name>
<dbReference type="PROSITE" id="PS50977">
    <property type="entry name" value="HTH_TETR_2"/>
    <property type="match status" value="1"/>
</dbReference>
<accession>A0A6G9D3I7</accession>
<dbReference type="GO" id="GO:0003700">
    <property type="term" value="F:DNA-binding transcription factor activity"/>
    <property type="evidence" value="ECO:0007669"/>
    <property type="project" value="TreeGrafter"/>
</dbReference>
<keyword evidence="3" id="KW-0804">Transcription</keyword>
<evidence type="ECO:0000259" key="5">
    <source>
        <dbReference type="PROSITE" id="PS50977"/>
    </source>
</evidence>
<dbReference type="Pfam" id="PF00440">
    <property type="entry name" value="TetR_N"/>
    <property type="match status" value="1"/>
</dbReference>
<dbReference type="RefSeq" id="WP_021334590.1">
    <property type="nucleotide sequence ID" value="NZ_AP018735.1"/>
</dbReference>
<dbReference type="InterPro" id="IPR001647">
    <property type="entry name" value="HTH_TetR"/>
</dbReference>
<evidence type="ECO:0000256" key="1">
    <source>
        <dbReference type="ARBA" id="ARBA00023015"/>
    </source>
</evidence>
<keyword evidence="2 4" id="KW-0238">DNA-binding</keyword>
<dbReference type="SUPFAM" id="SSF48498">
    <property type="entry name" value="Tetracyclin repressor-like, C-terminal domain"/>
    <property type="match status" value="1"/>
</dbReference>
<dbReference type="Gene3D" id="1.10.357.10">
    <property type="entry name" value="Tetracycline Repressor, domain 2"/>
    <property type="match status" value="1"/>
</dbReference>
<feature type="DNA-binding region" description="H-T-H motif" evidence="4">
    <location>
        <begin position="46"/>
        <end position="65"/>
    </location>
</feature>
<dbReference type="Proteomes" id="UP000502345">
    <property type="component" value="Plasmid plas1"/>
</dbReference>
<keyword evidence="1" id="KW-0805">Transcription regulation</keyword>
<dbReference type="PANTHER" id="PTHR30055:SF234">
    <property type="entry name" value="HTH-TYPE TRANSCRIPTIONAL REGULATOR BETI"/>
    <property type="match status" value="1"/>
</dbReference>
<evidence type="ECO:0000256" key="4">
    <source>
        <dbReference type="PROSITE-ProRule" id="PRU00335"/>
    </source>
</evidence>
<dbReference type="InterPro" id="IPR036271">
    <property type="entry name" value="Tet_transcr_reg_TetR-rel_C_sf"/>
</dbReference>
<dbReference type="SUPFAM" id="SSF46689">
    <property type="entry name" value="Homeodomain-like"/>
    <property type="match status" value="1"/>
</dbReference>
<dbReference type="PRINTS" id="PR00455">
    <property type="entry name" value="HTHTETR"/>
</dbReference>
<dbReference type="EMBL" id="CP050125">
    <property type="protein sequence ID" value="QIP43749.1"/>
    <property type="molecule type" value="Genomic_DNA"/>
</dbReference>
<gene>
    <name evidence="6" type="ORF">G9444_6506</name>
</gene>
<dbReference type="GO" id="GO:0000976">
    <property type="term" value="F:transcription cis-regulatory region binding"/>
    <property type="evidence" value="ECO:0007669"/>
    <property type="project" value="TreeGrafter"/>
</dbReference>
<feature type="domain" description="HTH tetR-type" evidence="5">
    <location>
        <begin position="24"/>
        <end position="83"/>
    </location>
</feature>
<organism evidence="6 7">
    <name type="scientific">Rhodococcus erythropolis</name>
    <name type="common">Arthrobacter picolinophilus</name>
    <dbReference type="NCBI Taxonomy" id="1833"/>
    <lineage>
        <taxon>Bacteria</taxon>
        <taxon>Bacillati</taxon>
        <taxon>Actinomycetota</taxon>
        <taxon>Actinomycetes</taxon>
        <taxon>Mycobacteriales</taxon>
        <taxon>Nocardiaceae</taxon>
        <taxon>Rhodococcus</taxon>
        <taxon>Rhodococcus erythropolis group</taxon>
    </lineage>
</organism>
<evidence type="ECO:0000256" key="2">
    <source>
        <dbReference type="ARBA" id="ARBA00023125"/>
    </source>
</evidence>
<proteinExistence type="predicted"/>
<dbReference type="InterPro" id="IPR009057">
    <property type="entry name" value="Homeodomain-like_sf"/>
</dbReference>
<sequence>MVEVRRWADSTVRRRSSRDELARNEKRERVVQAAKQVIDESGIDVGTALIAERAGIPRPHVYRNFTSRDDLDDQVARRAAQDLIARVRPHLTRRGTPQQVVEGLVRACATWAEEHPHLYRFLAARGQSRTLHRARMGRSRLLDEIAAAARGYTKSGVASFPEGILVGVMGMVDATVIWWLDQRDESLDVMVGRLAGHVTLVLRDALAGHGIPLDPAVELEPFVAE</sequence>
<geneLocation type="plasmid" evidence="6 7">
    <name>plas1</name>
</geneLocation>
<evidence type="ECO:0000256" key="3">
    <source>
        <dbReference type="ARBA" id="ARBA00023163"/>
    </source>
</evidence>
<protein>
    <submittedName>
        <fullName evidence="6">TetR family transcriptional regulator</fullName>
    </submittedName>
</protein>
<evidence type="ECO:0000313" key="6">
    <source>
        <dbReference type="EMBL" id="QIP43749.1"/>
    </source>
</evidence>
<dbReference type="InterPro" id="IPR050109">
    <property type="entry name" value="HTH-type_TetR-like_transc_reg"/>
</dbReference>
<keyword evidence="6" id="KW-0614">Plasmid</keyword>